<evidence type="ECO:0000313" key="4">
    <source>
        <dbReference type="Proteomes" id="UP000185434"/>
    </source>
</evidence>
<evidence type="ECO:0000313" key="3">
    <source>
        <dbReference type="EMBL" id="APT88115.1"/>
    </source>
</evidence>
<dbReference type="KEGG" id="cfk:CFRA_01090"/>
<feature type="compositionally biased region" description="Acidic residues" evidence="1">
    <location>
        <begin position="400"/>
        <end position="415"/>
    </location>
</feature>
<reference evidence="3 4" key="1">
    <citation type="submission" date="2014-08" db="EMBL/GenBank/DDBJ databases">
        <title>Complete genome sequence of Corynebacterium frankenforstense ST18(T) (=DSM 45800(T)), isolated from raw cow milk.</title>
        <authorList>
            <person name="Ruckert C."/>
            <person name="Albersmeier A."/>
            <person name="Winkler A."/>
            <person name="Lipski A."/>
            <person name="Kalinowski J."/>
        </authorList>
    </citation>
    <scope>NUCLEOTIDE SEQUENCE [LARGE SCALE GENOMIC DNA]</scope>
    <source>
        <strain evidence="3 4">ST18</strain>
    </source>
</reference>
<dbReference type="InterPro" id="IPR013320">
    <property type="entry name" value="ConA-like_dom_sf"/>
</dbReference>
<feature type="transmembrane region" description="Helical" evidence="2">
    <location>
        <begin position="26"/>
        <end position="45"/>
    </location>
</feature>
<dbReference type="Pfam" id="PF13385">
    <property type="entry name" value="Laminin_G_3"/>
    <property type="match status" value="1"/>
</dbReference>
<dbReference type="SUPFAM" id="SSF49899">
    <property type="entry name" value="Concanavalin A-like lectins/glucanases"/>
    <property type="match status" value="1"/>
</dbReference>
<dbReference type="Proteomes" id="UP000185434">
    <property type="component" value="Chromosome"/>
</dbReference>
<protein>
    <submittedName>
        <fullName evidence="3">Uncharacterized protein</fullName>
    </submittedName>
</protein>
<dbReference type="STRING" id="1437875.CFRA_01090"/>
<keyword evidence="2" id="KW-0472">Membrane</keyword>
<gene>
    <name evidence="3" type="ORF">CFRA_01090</name>
</gene>
<proteinExistence type="predicted"/>
<accession>A0A1L7CQI6</accession>
<name>A0A1L7CQI6_9CORY</name>
<organism evidence="3 4">
    <name type="scientific">Corynebacterium frankenforstense DSM 45800</name>
    <dbReference type="NCBI Taxonomy" id="1437875"/>
    <lineage>
        <taxon>Bacteria</taxon>
        <taxon>Bacillati</taxon>
        <taxon>Actinomycetota</taxon>
        <taxon>Actinomycetes</taxon>
        <taxon>Mycobacteriales</taxon>
        <taxon>Corynebacteriaceae</taxon>
        <taxon>Corynebacterium</taxon>
    </lineage>
</organism>
<keyword evidence="4" id="KW-1185">Reference proteome</keyword>
<dbReference type="AlphaFoldDB" id="A0A1L7CQI6"/>
<keyword evidence="2" id="KW-1133">Transmembrane helix</keyword>
<feature type="compositionally biased region" description="Low complexity" evidence="1">
    <location>
        <begin position="416"/>
        <end position="433"/>
    </location>
</feature>
<sequence length="442" mass="47461">MSNTDKTRGGALRKALTGPLRGDPRAAVGLVVAVVLVAVAALGIAGRPTMGAFTAEVDNTENAAGYPDLQSCLEHFTDIGYRHGKQAYYIAATKKANGDSWIDDLSYPQGNDMFREENPYLTEGHMLPQTTGVINHQNRVETAPPGDEPCPADPNLPGSYWGNVAAINQNKEFHSMRNFQNIGSYTGLMWMKTDRAPVSVFTVPGAGAVNYDPLPTSRLYSSAHIFPDGTLAFGATALPGGDRHNSPWHSRRAVARGQTNVSDNKWHQIAFVLDRFPVGANGMGIGGSQLRIYVDGRLDGQITVPYDFPLRNANFRFGCDAAQWEGIGGDLGGTQCFTGKMGLIAAYPFAVTEDDLKGSFRRDIRPGESRAAEGLDISEGLNALEGLAELYLPEGRNESEELEAPESLEDPDPAEAADPAETPGQPDTPVAPEEPADEVPSE</sequence>
<evidence type="ECO:0000256" key="1">
    <source>
        <dbReference type="SAM" id="MobiDB-lite"/>
    </source>
</evidence>
<dbReference type="RefSeq" id="WP_075663086.1">
    <property type="nucleotide sequence ID" value="NZ_CP009247.1"/>
</dbReference>
<feature type="region of interest" description="Disordered" evidence="1">
    <location>
        <begin position="391"/>
        <end position="442"/>
    </location>
</feature>
<dbReference type="Gene3D" id="2.60.120.200">
    <property type="match status" value="1"/>
</dbReference>
<dbReference type="OrthoDB" id="5124266at2"/>
<dbReference type="EMBL" id="CP009247">
    <property type="protein sequence ID" value="APT88115.1"/>
    <property type="molecule type" value="Genomic_DNA"/>
</dbReference>
<evidence type="ECO:0000256" key="2">
    <source>
        <dbReference type="SAM" id="Phobius"/>
    </source>
</evidence>
<keyword evidence="2" id="KW-0812">Transmembrane</keyword>